<dbReference type="InterPro" id="IPR050355">
    <property type="entry name" value="RCF1"/>
</dbReference>
<dbReference type="PANTHER" id="PTHR12297">
    <property type="entry name" value="HYPOXIA-INDUCBILE GENE 1 HIG1 -RELATED"/>
    <property type="match status" value="1"/>
</dbReference>
<feature type="transmembrane region" description="Helical" evidence="6">
    <location>
        <begin position="21"/>
        <end position="39"/>
    </location>
</feature>
<keyword evidence="2 6" id="KW-0812">Transmembrane</keyword>
<dbReference type="InterPro" id="IPR007667">
    <property type="entry name" value="Hypoxia_induced_domain"/>
</dbReference>
<evidence type="ECO:0000256" key="6">
    <source>
        <dbReference type="SAM" id="Phobius"/>
    </source>
</evidence>
<evidence type="ECO:0000259" key="7">
    <source>
        <dbReference type="PROSITE" id="PS51503"/>
    </source>
</evidence>
<dbReference type="STRING" id="133381.A0A2T9Y2N6"/>
<evidence type="ECO:0000256" key="2">
    <source>
        <dbReference type="ARBA" id="ARBA00022692"/>
    </source>
</evidence>
<gene>
    <name evidence="8" type="ORF">BB560_006647</name>
</gene>
<dbReference type="GO" id="GO:0097250">
    <property type="term" value="P:mitochondrial respirasome assembly"/>
    <property type="evidence" value="ECO:0007669"/>
    <property type="project" value="TreeGrafter"/>
</dbReference>
<dbReference type="EMBL" id="MBFS01003449">
    <property type="protein sequence ID" value="PVU86601.1"/>
    <property type="molecule type" value="Genomic_DNA"/>
</dbReference>
<protein>
    <recommendedName>
        <fullName evidence="7">HIG1 domain-containing protein</fullName>
    </recommendedName>
</protein>
<feature type="transmembrane region" description="Helical" evidence="6">
    <location>
        <begin position="51"/>
        <end position="68"/>
    </location>
</feature>
<evidence type="ECO:0000256" key="5">
    <source>
        <dbReference type="ARBA" id="ARBA00023136"/>
    </source>
</evidence>
<evidence type="ECO:0000313" key="8">
    <source>
        <dbReference type="EMBL" id="PVU86601.1"/>
    </source>
</evidence>
<keyword evidence="3 6" id="KW-1133">Transmembrane helix</keyword>
<reference evidence="8 9" key="1">
    <citation type="journal article" date="2018" name="MBio">
        <title>Comparative Genomics Reveals the Core Gene Toolbox for the Fungus-Insect Symbiosis.</title>
        <authorList>
            <person name="Wang Y."/>
            <person name="Stata M."/>
            <person name="Wang W."/>
            <person name="Stajich J.E."/>
            <person name="White M.M."/>
            <person name="Moncalvo J.M."/>
        </authorList>
    </citation>
    <scope>NUCLEOTIDE SEQUENCE [LARGE SCALE GENOMIC DNA]</scope>
    <source>
        <strain evidence="8 9">SC-DP-2</strain>
    </source>
</reference>
<dbReference type="AlphaFoldDB" id="A0A2T9Y2N6"/>
<accession>A0A2T9Y2N6</accession>
<keyword evidence="4" id="KW-0496">Mitochondrion</keyword>
<feature type="domain" description="HIG1" evidence="7">
    <location>
        <begin position="1"/>
        <end position="81"/>
    </location>
</feature>
<dbReference type="PROSITE" id="PS51503">
    <property type="entry name" value="HIG1"/>
    <property type="match status" value="1"/>
</dbReference>
<evidence type="ECO:0000313" key="9">
    <source>
        <dbReference type="Proteomes" id="UP000245609"/>
    </source>
</evidence>
<organism evidence="8 9">
    <name type="scientific">Smittium megazygosporum</name>
    <dbReference type="NCBI Taxonomy" id="133381"/>
    <lineage>
        <taxon>Eukaryota</taxon>
        <taxon>Fungi</taxon>
        <taxon>Fungi incertae sedis</taxon>
        <taxon>Zoopagomycota</taxon>
        <taxon>Kickxellomycotina</taxon>
        <taxon>Harpellomycetes</taxon>
        <taxon>Harpellales</taxon>
        <taxon>Legeriomycetaceae</taxon>
        <taxon>Smittium</taxon>
    </lineage>
</organism>
<dbReference type="GO" id="GO:0031966">
    <property type="term" value="C:mitochondrial membrane"/>
    <property type="evidence" value="ECO:0007669"/>
    <property type="project" value="UniProtKB-SubCell"/>
</dbReference>
<name>A0A2T9Y2N6_9FUNG</name>
<comment type="caution">
    <text evidence="8">The sequence shown here is derived from an EMBL/GenBank/DDBJ whole genome shotgun (WGS) entry which is preliminary data.</text>
</comment>
<sequence length="108" mass="12348">MADRKSTSLKKKLKENPLIPIGMGLTTCAFVYAVVSMYRTKPMRTQWGLRFRVGLQGLTIGAILYYIYRDTKYTRDKAISARNVDWETVNRNAQEAEKGGNNSETHQD</sequence>
<evidence type="ECO:0000256" key="1">
    <source>
        <dbReference type="ARBA" id="ARBA00004325"/>
    </source>
</evidence>
<dbReference type="Pfam" id="PF04588">
    <property type="entry name" value="HIG_1_N"/>
    <property type="match status" value="1"/>
</dbReference>
<comment type="subcellular location">
    <subcellularLocation>
        <location evidence="1">Mitochondrion membrane</location>
    </subcellularLocation>
</comment>
<dbReference type="OrthoDB" id="6604018at2759"/>
<evidence type="ECO:0000256" key="3">
    <source>
        <dbReference type="ARBA" id="ARBA00022989"/>
    </source>
</evidence>
<dbReference type="Gene3D" id="6.10.140.1320">
    <property type="match status" value="1"/>
</dbReference>
<dbReference type="Proteomes" id="UP000245609">
    <property type="component" value="Unassembled WGS sequence"/>
</dbReference>
<keyword evidence="9" id="KW-1185">Reference proteome</keyword>
<dbReference type="PANTHER" id="PTHR12297:SF3">
    <property type="entry name" value="HIG1 DOMAIN FAMILY MEMBER 1A"/>
    <property type="match status" value="1"/>
</dbReference>
<evidence type="ECO:0000256" key="4">
    <source>
        <dbReference type="ARBA" id="ARBA00023128"/>
    </source>
</evidence>
<proteinExistence type="predicted"/>
<keyword evidence="5 6" id="KW-0472">Membrane</keyword>